<gene>
    <name evidence="2" type="ORF">SHM7688_01393</name>
</gene>
<dbReference type="STRING" id="321267.SHM7688_01393"/>
<dbReference type="RefSeq" id="WP_058239188.1">
    <property type="nucleotide sequence ID" value="NZ_CYPW01000009.1"/>
</dbReference>
<evidence type="ECO:0000256" key="1">
    <source>
        <dbReference type="SAM" id="SignalP"/>
    </source>
</evidence>
<evidence type="ECO:0000313" key="2">
    <source>
        <dbReference type="EMBL" id="CUH51953.1"/>
    </source>
</evidence>
<dbReference type="AlphaFoldDB" id="A0A0P1FDH9"/>
<accession>A0A0P1FDH9</accession>
<organism evidence="2 3">
    <name type="scientific">Shimia marina</name>
    <dbReference type="NCBI Taxonomy" id="321267"/>
    <lineage>
        <taxon>Bacteria</taxon>
        <taxon>Pseudomonadati</taxon>
        <taxon>Pseudomonadota</taxon>
        <taxon>Alphaproteobacteria</taxon>
        <taxon>Rhodobacterales</taxon>
        <taxon>Roseobacteraceae</taxon>
    </lineage>
</organism>
<dbReference type="SUPFAM" id="SSF54427">
    <property type="entry name" value="NTF2-like"/>
    <property type="match status" value="1"/>
</dbReference>
<keyword evidence="3" id="KW-1185">Reference proteome</keyword>
<dbReference type="Proteomes" id="UP000054823">
    <property type="component" value="Unassembled WGS sequence"/>
</dbReference>
<dbReference type="OrthoDB" id="9182871at2"/>
<feature type="signal peptide" evidence="1">
    <location>
        <begin position="1"/>
        <end position="22"/>
    </location>
</feature>
<feature type="chain" id="PRO_5006062498" evidence="1">
    <location>
        <begin position="23"/>
        <end position="160"/>
    </location>
</feature>
<sequence length="160" mass="17372">MKLLSTLMAAVTLAFFSTTAGADDMSDNKKNLMNFYAAFSEGDLDALDKVLIEDWVTYDANPGQGAGRQGLKDFIPLVAASFSDFEWKVEELIEEGNVIVARSTFSGTHAGDFMGHAATGKPFTAKAIDVHHFNEDGMVTHTYHLEDWIAVLAQIGALGH</sequence>
<evidence type="ECO:0000313" key="3">
    <source>
        <dbReference type="Proteomes" id="UP000054823"/>
    </source>
</evidence>
<protein>
    <submittedName>
        <fullName evidence="2">Putative ester cyclase</fullName>
    </submittedName>
</protein>
<dbReference type="EMBL" id="CYPW01000009">
    <property type="protein sequence ID" value="CUH51953.1"/>
    <property type="molecule type" value="Genomic_DNA"/>
</dbReference>
<dbReference type="InterPro" id="IPR009959">
    <property type="entry name" value="Cyclase_SnoaL-like"/>
</dbReference>
<dbReference type="Pfam" id="PF07366">
    <property type="entry name" value="SnoaL"/>
    <property type="match status" value="1"/>
</dbReference>
<keyword evidence="1" id="KW-0732">Signal</keyword>
<proteinExistence type="predicted"/>
<dbReference type="PANTHER" id="PTHR38436:SF1">
    <property type="entry name" value="ESTER CYCLASE"/>
    <property type="match status" value="1"/>
</dbReference>
<name>A0A0P1FDH9_9RHOB</name>
<dbReference type="InterPro" id="IPR032710">
    <property type="entry name" value="NTF2-like_dom_sf"/>
</dbReference>
<dbReference type="Gene3D" id="3.10.450.50">
    <property type="match status" value="1"/>
</dbReference>
<dbReference type="PANTHER" id="PTHR38436">
    <property type="entry name" value="POLYKETIDE CYCLASE SNOAL-LIKE DOMAIN"/>
    <property type="match status" value="1"/>
</dbReference>
<reference evidence="2 3" key="1">
    <citation type="submission" date="2015-09" db="EMBL/GenBank/DDBJ databases">
        <authorList>
            <consortium name="Swine Surveillance"/>
        </authorList>
    </citation>
    <scope>NUCLEOTIDE SEQUENCE [LARGE SCALE GENOMIC DNA]</scope>
    <source>
        <strain evidence="2 3">CECT 7688</strain>
    </source>
</reference>
<dbReference type="GO" id="GO:0030638">
    <property type="term" value="P:polyketide metabolic process"/>
    <property type="evidence" value="ECO:0007669"/>
    <property type="project" value="InterPro"/>
</dbReference>